<proteinExistence type="predicted"/>
<dbReference type="Proteomes" id="UP000294558">
    <property type="component" value="Unassembled WGS sequence"/>
</dbReference>
<gene>
    <name evidence="2" type="ORF">BDK89_3380</name>
</gene>
<dbReference type="RefSeq" id="WP_133870034.1">
    <property type="nucleotide sequence ID" value="NZ_JAVJPS010000030.1"/>
</dbReference>
<reference evidence="2 3" key="1">
    <citation type="submission" date="2019-03" db="EMBL/GenBank/DDBJ databases">
        <title>Sequencing the genomes of 1000 actinobacteria strains.</title>
        <authorList>
            <person name="Klenk H.-P."/>
        </authorList>
    </citation>
    <scope>NUCLEOTIDE SEQUENCE [LARGE SCALE GENOMIC DNA]</scope>
    <source>
        <strain evidence="2 3">DSM 18936</strain>
    </source>
</reference>
<organism evidence="2 3">
    <name type="scientific">Ilumatobacter fluminis</name>
    <dbReference type="NCBI Taxonomy" id="467091"/>
    <lineage>
        <taxon>Bacteria</taxon>
        <taxon>Bacillati</taxon>
        <taxon>Actinomycetota</taxon>
        <taxon>Acidimicrobiia</taxon>
        <taxon>Acidimicrobiales</taxon>
        <taxon>Ilumatobacteraceae</taxon>
        <taxon>Ilumatobacter</taxon>
    </lineage>
</organism>
<dbReference type="AlphaFoldDB" id="A0A4R7I2D7"/>
<feature type="transmembrane region" description="Helical" evidence="1">
    <location>
        <begin position="50"/>
        <end position="75"/>
    </location>
</feature>
<feature type="transmembrane region" description="Helical" evidence="1">
    <location>
        <begin position="21"/>
        <end position="44"/>
    </location>
</feature>
<sequence length="87" mass="9504">MSNRHDDPVRRKRAQVAKWTLIANRVGYLLLALAMALFVIAFAFGFSPTMASLIIGSLVVSFILLAPSIVLGYAVKAAERDDVERGL</sequence>
<evidence type="ECO:0000256" key="1">
    <source>
        <dbReference type="SAM" id="Phobius"/>
    </source>
</evidence>
<dbReference type="OrthoDB" id="5195222at2"/>
<dbReference type="EMBL" id="SOAU01000001">
    <property type="protein sequence ID" value="TDT17767.1"/>
    <property type="molecule type" value="Genomic_DNA"/>
</dbReference>
<keyword evidence="1" id="KW-1133">Transmembrane helix</keyword>
<evidence type="ECO:0000313" key="2">
    <source>
        <dbReference type="EMBL" id="TDT17767.1"/>
    </source>
</evidence>
<keyword evidence="1" id="KW-0812">Transmembrane</keyword>
<keyword evidence="3" id="KW-1185">Reference proteome</keyword>
<keyword evidence="1" id="KW-0472">Membrane</keyword>
<evidence type="ECO:0000313" key="3">
    <source>
        <dbReference type="Proteomes" id="UP000294558"/>
    </source>
</evidence>
<accession>A0A4R7I2D7</accession>
<name>A0A4R7I2D7_9ACTN</name>
<comment type="caution">
    <text evidence="2">The sequence shown here is derived from an EMBL/GenBank/DDBJ whole genome shotgun (WGS) entry which is preliminary data.</text>
</comment>
<protein>
    <submittedName>
        <fullName evidence="2">Uncharacterized protein</fullName>
    </submittedName>
</protein>